<evidence type="ECO:0000313" key="2">
    <source>
        <dbReference type="EMBL" id="PVZ09881.1"/>
    </source>
</evidence>
<gene>
    <name evidence="2" type="ORF">C7382_10870</name>
</gene>
<dbReference type="AlphaFoldDB" id="A0A2U1FCF3"/>
<dbReference type="Pfam" id="PF16437">
    <property type="entry name" value="DUF5034"/>
    <property type="match status" value="1"/>
</dbReference>
<comment type="caution">
    <text evidence="2">The sequence shown here is derived from an EMBL/GenBank/DDBJ whole genome shotgun (WGS) entry which is preliminary data.</text>
</comment>
<dbReference type="EMBL" id="QEKY01000008">
    <property type="protein sequence ID" value="PVZ09881.1"/>
    <property type="molecule type" value="Genomic_DNA"/>
</dbReference>
<dbReference type="InterPro" id="IPR032215">
    <property type="entry name" value="DUF5034"/>
</dbReference>
<proteinExistence type="predicted"/>
<dbReference type="Proteomes" id="UP000245462">
    <property type="component" value="Unassembled WGS sequence"/>
</dbReference>
<sequence>MKIYFKPTAFAVFLYVLLGALSCGQEPGATYRKNFVNIYISPDYLSEPSYNQESGKYYFEIYGKYIQYNTPEQQALSEKYGDTNFNGFVHIFEAALAQPLASVDVVAIDDYDEEHPAGSSLNDITIFTYYTYQPFISGGYHGDESITKVELRLSDMPTEPLILLKENFQFYLEQAPSTSGEHKVQVTFTFEDGKQISQTLILSANQENK</sequence>
<feature type="signal peptide" evidence="1">
    <location>
        <begin position="1"/>
        <end position="22"/>
    </location>
</feature>
<reference evidence="2 3" key="1">
    <citation type="submission" date="2018-04" db="EMBL/GenBank/DDBJ databases">
        <title>Genomic Encyclopedia of Type Strains, Phase IV (KMG-IV): sequencing the most valuable type-strain genomes for metagenomic binning, comparative biology and taxonomic classification.</title>
        <authorList>
            <person name="Goeker M."/>
        </authorList>
    </citation>
    <scope>NUCLEOTIDE SEQUENCE [LARGE SCALE GENOMIC DNA]</scope>
    <source>
        <strain evidence="2 3">DSM 28520</strain>
    </source>
</reference>
<keyword evidence="1" id="KW-0732">Signal</keyword>
<evidence type="ECO:0000313" key="3">
    <source>
        <dbReference type="Proteomes" id="UP000245462"/>
    </source>
</evidence>
<dbReference type="RefSeq" id="WP_116679378.1">
    <property type="nucleotide sequence ID" value="NZ_QEKY01000008.1"/>
</dbReference>
<dbReference type="GeneID" id="94550849"/>
<keyword evidence="3" id="KW-1185">Reference proteome</keyword>
<evidence type="ECO:0000256" key="1">
    <source>
        <dbReference type="SAM" id="SignalP"/>
    </source>
</evidence>
<dbReference type="PROSITE" id="PS51257">
    <property type="entry name" value="PROKAR_LIPOPROTEIN"/>
    <property type="match status" value="1"/>
</dbReference>
<protein>
    <submittedName>
        <fullName evidence="2">Uncharacterized protein DUF5034</fullName>
    </submittedName>
</protein>
<organism evidence="2 3">
    <name type="scientific">Porphyromonas loveana</name>
    <dbReference type="NCBI Taxonomy" id="1884669"/>
    <lineage>
        <taxon>Bacteria</taxon>
        <taxon>Pseudomonadati</taxon>
        <taxon>Bacteroidota</taxon>
        <taxon>Bacteroidia</taxon>
        <taxon>Bacteroidales</taxon>
        <taxon>Porphyromonadaceae</taxon>
        <taxon>Porphyromonas</taxon>
    </lineage>
</organism>
<accession>A0A2U1FCF3</accession>
<name>A0A2U1FCF3_9PORP</name>
<feature type="chain" id="PRO_5015501561" evidence="1">
    <location>
        <begin position="23"/>
        <end position="209"/>
    </location>
</feature>
<dbReference type="OrthoDB" id="1005299at2"/>